<feature type="domain" description="Helicase ATP-binding" evidence="12">
    <location>
        <begin position="294"/>
        <end position="469"/>
    </location>
</feature>
<evidence type="ECO:0000313" key="16">
    <source>
        <dbReference type="Proteomes" id="UP000262712"/>
    </source>
</evidence>
<keyword evidence="15" id="KW-1185">Reference proteome</keyword>
<dbReference type="REBASE" id="271537">
    <property type="entry name" value="Amo7696ORF1200P"/>
</dbReference>
<keyword evidence="5 10" id="KW-0680">Restriction system</keyword>
<keyword evidence="7 10" id="KW-0378">Hydrolase</keyword>
<comment type="function">
    <text evidence="10">Subunit R is required for both nuclease and ATPase activities, but not for modification.</text>
</comment>
<name>A0A2G1DM09_9BACT</name>
<dbReference type="PROSITE" id="PS51192">
    <property type="entry name" value="HELICASE_ATP_BIND_1"/>
    <property type="match status" value="1"/>
</dbReference>
<comment type="subunit">
    <text evidence="10">The type I restriction/modification system is composed of three polypeptides R, M and S.</text>
</comment>
<dbReference type="GO" id="GO:0009307">
    <property type="term" value="P:DNA restriction-modification system"/>
    <property type="evidence" value="ECO:0007669"/>
    <property type="project" value="UniProtKB-KW"/>
</dbReference>
<evidence type="ECO:0000256" key="8">
    <source>
        <dbReference type="ARBA" id="ARBA00022840"/>
    </source>
</evidence>
<evidence type="ECO:0000256" key="11">
    <source>
        <dbReference type="SAM" id="Coils"/>
    </source>
</evidence>
<dbReference type="EMBL" id="CP032098">
    <property type="protein sequence ID" value="AXX92185.1"/>
    <property type="molecule type" value="Genomic_DNA"/>
</dbReference>
<evidence type="ECO:0000313" key="15">
    <source>
        <dbReference type="Proteomes" id="UP000221222"/>
    </source>
</evidence>
<dbReference type="CDD" id="cd22332">
    <property type="entry name" value="HsdR_N"/>
    <property type="match status" value="1"/>
</dbReference>
<evidence type="ECO:0000259" key="12">
    <source>
        <dbReference type="PROSITE" id="PS51192"/>
    </source>
</evidence>
<evidence type="ECO:0000256" key="10">
    <source>
        <dbReference type="RuleBase" id="RU364115"/>
    </source>
</evidence>
<dbReference type="Proteomes" id="UP000221222">
    <property type="component" value="Unassembled WGS sequence"/>
</dbReference>
<evidence type="ECO:0000256" key="7">
    <source>
        <dbReference type="ARBA" id="ARBA00022801"/>
    </source>
</evidence>
<feature type="coiled-coil region" evidence="11">
    <location>
        <begin position="964"/>
        <end position="991"/>
    </location>
</feature>
<evidence type="ECO:0000256" key="4">
    <source>
        <dbReference type="ARBA" id="ARBA00022741"/>
    </source>
</evidence>
<dbReference type="SMART" id="SM00487">
    <property type="entry name" value="DEXDc"/>
    <property type="match status" value="1"/>
</dbReference>
<keyword evidence="3" id="KW-0540">Nuclease</keyword>
<keyword evidence="11" id="KW-0175">Coiled coil</keyword>
<dbReference type="InterPro" id="IPR007409">
    <property type="entry name" value="Restrct_endonuc_type1_HsdR_N"/>
</dbReference>
<evidence type="ECO:0000313" key="13">
    <source>
        <dbReference type="EMBL" id="AXX92185.1"/>
    </source>
</evidence>
<dbReference type="EMBL" id="NXFY01000001">
    <property type="protein sequence ID" value="PHO19414.1"/>
    <property type="molecule type" value="Genomic_DNA"/>
</dbReference>
<evidence type="ECO:0000256" key="9">
    <source>
        <dbReference type="ARBA" id="ARBA00023125"/>
    </source>
</evidence>
<dbReference type="RefSeq" id="WP_099341230.1">
    <property type="nucleotide sequence ID" value="NZ_CP032098.1"/>
</dbReference>
<dbReference type="GO" id="GO:0009035">
    <property type="term" value="F:type I site-specific deoxyribonuclease activity"/>
    <property type="evidence" value="ECO:0007669"/>
    <property type="project" value="UniProtKB-EC"/>
</dbReference>
<dbReference type="InterPro" id="IPR021810">
    <property type="entry name" value="T1RH-like_C"/>
</dbReference>
<dbReference type="Proteomes" id="UP000262712">
    <property type="component" value="Chromosome"/>
</dbReference>
<evidence type="ECO:0000256" key="5">
    <source>
        <dbReference type="ARBA" id="ARBA00022747"/>
    </source>
</evidence>
<evidence type="ECO:0000256" key="1">
    <source>
        <dbReference type="ARBA" id="ARBA00000851"/>
    </source>
</evidence>
<keyword evidence="9 10" id="KW-0238">DNA-binding</keyword>
<dbReference type="NCBIfam" id="TIGR00348">
    <property type="entry name" value="hsdR"/>
    <property type="match status" value="1"/>
</dbReference>
<keyword evidence="8 10" id="KW-0067">ATP-binding</keyword>
<dbReference type="PANTHER" id="PTHR30195:SF15">
    <property type="entry name" value="TYPE I RESTRICTION ENZYME HINDI ENDONUCLEASE SUBUNIT"/>
    <property type="match status" value="1"/>
</dbReference>
<organism evidence="14 15">
    <name type="scientific">Malaciobacter molluscorum LMG 25693</name>
    <dbReference type="NCBI Taxonomy" id="870501"/>
    <lineage>
        <taxon>Bacteria</taxon>
        <taxon>Pseudomonadati</taxon>
        <taxon>Campylobacterota</taxon>
        <taxon>Epsilonproteobacteria</taxon>
        <taxon>Campylobacterales</taxon>
        <taxon>Arcobacteraceae</taxon>
        <taxon>Malaciobacter</taxon>
    </lineage>
</organism>
<feature type="coiled-coil region" evidence="11">
    <location>
        <begin position="496"/>
        <end position="523"/>
    </location>
</feature>
<dbReference type="Pfam" id="PF18766">
    <property type="entry name" value="SWI2_SNF2"/>
    <property type="match status" value="1"/>
</dbReference>
<gene>
    <name evidence="13" type="primary">hsdR</name>
    <name evidence="13" type="ORF">AMOL_1203</name>
    <name evidence="14" type="ORF">CPU12_01140</name>
</gene>
<accession>A0A2G1DM09</accession>
<dbReference type="Pfam" id="PF04313">
    <property type="entry name" value="HSDR_N"/>
    <property type="match status" value="1"/>
</dbReference>
<dbReference type="Pfam" id="PF11867">
    <property type="entry name" value="T1RH-like_C"/>
    <property type="match status" value="1"/>
</dbReference>
<dbReference type="GO" id="GO:0005524">
    <property type="term" value="F:ATP binding"/>
    <property type="evidence" value="ECO:0007669"/>
    <property type="project" value="UniProtKB-KW"/>
</dbReference>
<dbReference type="PANTHER" id="PTHR30195">
    <property type="entry name" value="TYPE I SITE-SPECIFIC DEOXYRIBONUCLEASE PROTEIN SUBUNIT M AND R"/>
    <property type="match status" value="1"/>
</dbReference>
<evidence type="ECO:0000313" key="14">
    <source>
        <dbReference type="EMBL" id="PHO19414.1"/>
    </source>
</evidence>
<dbReference type="InterPro" id="IPR051268">
    <property type="entry name" value="Type-I_R_enzyme_R_subunit"/>
</dbReference>
<dbReference type="GO" id="GO:0003677">
    <property type="term" value="F:DNA binding"/>
    <property type="evidence" value="ECO:0007669"/>
    <property type="project" value="UniProtKB-KW"/>
</dbReference>
<comment type="similarity">
    <text evidence="2 10">Belongs to the HsdR family.</text>
</comment>
<dbReference type="KEGG" id="amol:AMOL_1203"/>
<evidence type="ECO:0000256" key="6">
    <source>
        <dbReference type="ARBA" id="ARBA00022759"/>
    </source>
</evidence>
<dbReference type="CDD" id="cd18800">
    <property type="entry name" value="SF2_C_EcoR124I-like"/>
    <property type="match status" value="1"/>
</dbReference>
<dbReference type="AlphaFoldDB" id="A0A2G1DM09"/>
<reference evidence="13 16" key="2">
    <citation type="submission" date="2018-08" db="EMBL/GenBank/DDBJ databases">
        <title>Complete genome of the Arcobacter molluscorum type strain LMG 25693.</title>
        <authorList>
            <person name="Miller W.G."/>
            <person name="Yee E."/>
            <person name="Bono J.L."/>
        </authorList>
    </citation>
    <scope>NUCLEOTIDE SEQUENCE [LARGE SCALE GENOMIC DNA]</scope>
    <source>
        <strain evidence="13 16">CECT 7696</strain>
    </source>
</reference>
<reference evidence="14 15" key="1">
    <citation type="submission" date="2017-09" db="EMBL/GenBank/DDBJ databases">
        <title>Arcobacter canalis sp. nov., a new species isolated from a water canal contaminated with urban sewage.</title>
        <authorList>
            <person name="Perez-Cataluna A."/>
            <person name="Salas-Masso N."/>
            <person name="Figueras M.J."/>
        </authorList>
    </citation>
    <scope>NUCLEOTIDE SEQUENCE [LARGE SCALE GENOMIC DNA]</scope>
    <source>
        <strain evidence="14 15">F98-3</strain>
    </source>
</reference>
<keyword evidence="4 10" id="KW-0547">Nucleotide-binding</keyword>
<proteinExistence type="inferred from homology"/>
<dbReference type="InterPro" id="IPR055180">
    <property type="entry name" value="HsdR_RecA-like_helicase_dom_2"/>
</dbReference>
<dbReference type="Gene3D" id="3.40.50.300">
    <property type="entry name" value="P-loop containing nucleotide triphosphate hydrolases"/>
    <property type="match status" value="2"/>
</dbReference>
<dbReference type="Pfam" id="PF22679">
    <property type="entry name" value="T1R_D3-like"/>
    <property type="match status" value="1"/>
</dbReference>
<dbReference type="EC" id="3.1.21.3" evidence="10"/>
<comment type="catalytic activity">
    <reaction evidence="1 10">
        <text>Endonucleolytic cleavage of DNA to give random double-stranded fragments with terminal 5'-phosphates, ATP is simultaneously hydrolyzed.</text>
        <dbReference type="EC" id="3.1.21.3"/>
    </reaction>
</comment>
<dbReference type="Gene3D" id="3.90.1570.50">
    <property type="match status" value="1"/>
</dbReference>
<dbReference type="SUPFAM" id="SSF52540">
    <property type="entry name" value="P-loop containing nucleoside triphosphate hydrolases"/>
    <property type="match status" value="2"/>
</dbReference>
<evidence type="ECO:0000256" key="3">
    <source>
        <dbReference type="ARBA" id="ARBA00022722"/>
    </source>
</evidence>
<evidence type="ECO:0000256" key="2">
    <source>
        <dbReference type="ARBA" id="ARBA00008598"/>
    </source>
</evidence>
<dbReference type="InterPro" id="IPR027417">
    <property type="entry name" value="P-loop_NTPase"/>
</dbReference>
<dbReference type="InterPro" id="IPR014001">
    <property type="entry name" value="Helicase_ATP-bd"/>
</dbReference>
<dbReference type="InterPro" id="IPR040980">
    <property type="entry name" value="SWI2_SNF2"/>
</dbReference>
<dbReference type="InterPro" id="IPR004473">
    <property type="entry name" value="Restrct_endonuc_typeI_HsdR"/>
</dbReference>
<keyword evidence="6" id="KW-0255">Endonuclease</keyword>
<protein>
    <recommendedName>
        <fullName evidence="10">Type I restriction enzyme endonuclease subunit</fullName>
        <shortName evidence="10">R protein</shortName>
        <ecNumber evidence="10">3.1.21.3</ecNumber>
    </recommendedName>
</protein>
<sequence>MAYINESHIEDADIKFFLKNLKYDEHINAWKDELVGRDSLKEVVLKKRLFKIIEKLNPNIPQECLYDAIEQLTISRVSQSEIKANSEVYELLKDGYYTSYKNEEGKDEPVQIKFIGFDKDSIHNEFLVVSQLTIEKLSSTGKRRPDILLYVNGLPLVMIELKRPDIKVKTGYDKNLQDYREDIPQLFYYNLFVGISNGHQTRLGSFNAPWEHFFSWTKLKDNVEDKTQDTLLQLENKSIHEKPRLSLQILCEGLCRKTNLIDYFENFVLYHRKRTKIIAKNHQFLGVNRAIENLKNSEDTKLGVFWHTQGSGKSYSMIFFSKKINRKVEGNWSFLIITDRNDLDDQIFKNFVDTQTLNLSTNQNMKNNEYRAKGNKSRVQLEEALSQNKSFYFSTIFNFGLDKGKVYKKKSDRDDWIVIVDEAHRSQYKSLGENMKIALPNAKFIAFTGTPILQNGLTEQWFGNYVSEYNFAQSIEDGATVPLYYRKSVPSVVLENEDLSDEAMEILNQYDLNEEQLDHLNSEYTTLFQAVKRDDRLDEIAKHIVKHFPQRLDVRDDEGKRKPMKAMVISIDKFTAVKMYDKVQLAFKEETKELIRAKNKAKGEEKELIQRKLDFINETKMAVVISQEGTEKQEQEKFAAQGLDITSHRKLMNEPDLDGRDIEDYFKDANNPYRIVFVTAMWMTGFDAPSVSTLYLDKPMKNHTLMQTIARANRVYEAKKNGMIIDYFGVFRNLKKALSDYAEGNTSSEDEANMPVKEFGMLIELLQESINKCKSYLKEFDIDVDKIHEIGEKGFKEIELFKDYADIILKSDDRRKEFNLFVNTIVSLYDSAKPEIYNYPDIKQERDLFTYLKEIVNRKLDRDEEINNARREIDELLDRSVLGNKDLEDDTKITITDYRQINLGEIDFEKLRKEFPKKAYKSIEFTDLKEFMEIKLKQMTARNKTRGNFLEDFEKIIDEYNNGSVEVEEAYETLLKQIEKLNEEEKRYIKEGFSSEEELEIFDLLKKDKLTKDEISKVKKTAKNLLKTLSDKKRELFVYNWYKERQKQSIVEHTIGKVLEELPESYDVKIFREKKEMVFEHIYNLAELGDERFIYESINNSDYAPVLYDLKEAQVKVE</sequence>